<gene>
    <name evidence="2" type="ORF">GCM10011403_05740</name>
</gene>
<proteinExistence type="predicted"/>
<organism evidence="2 3">
    <name type="scientific">Pseudohongiella nitratireducens</name>
    <dbReference type="NCBI Taxonomy" id="1768907"/>
    <lineage>
        <taxon>Bacteria</taxon>
        <taxon>Pseudomonadati</taxon>
        <taxon>Pseudomonadota</taxon>
        <taxon>Gammaproteobacteria</taxon>
        <taxon>Pseudomonadales</taxon>
        <taxon>Pseudohongiellaceae</taxon>
        <taxon>Pseudohongiella</taxon>
    </lineage>
</organism>
<reference evidence="2" key="2">
    <citation type="submission" date="2020-09" db="EMBL/GenBank/DDBJ databases">
        <authorList>
            <person name="Sun Q."/>
            <person name="Zhou Y."/>
        </authorList>
    </citation>
    <scope>NUCLEOTIDE SEQUENCE</scope>
    <source>
        <strain evidence="2">CGMCC 1.15425</strain>
    </source>
</reference>
<evidence type="ECO:0008006" key="4">
    <source>
        <dbReference type="Google" id="ProtNLM"/>
    </source>
</evidence>
<keyword evidence="1" id="KW-0732">Signal</keyword>
<evidence type="ECO:0000313" key="2">
    <source>
        <dbReference type="EMBL" id="GGG51408.1"/>
    </source>
</evidence>
<dbReference type="EMBL" id="BMIY01000002">
    <property type="protein sequence ID" value="GGG51408.1"/>
    <property type="molecule type" value="Genomic_DNA"/>
</dbReference>
<evidence type="ECO:0000256" key="1">
    <source>
        <dbReference type="SAM" id="SignalP"/>
    </source>
</evidence>
<dbReference type="RefSeq" id="WP_068811475.1">
    <property type="nucleotide sequence ID" value="NZ_BMIY01000002.1"/>
</dbReference>
<accession>A0A917GMF7</accession>
<dbReference type="AlphaFoldDB" id="A0A917GMF7"/>
<evidence type="ECO:0000313" key="3">
    <source>
        <dbReference type="Proteomes" id="UP000627715"/>
    </source>
</evidence>
<protein>
    <recommendedName>
        <fullName evidence="4">Lipoprotein</fullName>
    </recommendedName>
</protein>
<keyword evidence="3" id="KW-1185">Reference proteome</keyword>
<comment type="caution">
    <text evidence="2">The sequence shown here is derived from an EMBL/GenBank/DDBJ whole genome shotgun (WGS) entry which is preliminary data.</text>
</comment>
<name>A0A917GMF7_9GAMM</name>
<dbReference type="Proteomes" id="UP000627715">
    <property type="component" value="Unassembled WGS sequence"/>
</dbReference>
<sequence>MIKGRQSVNVFTLLLLMILGGCGASTVTVQGNYPTPNVPPKALTLGVYYPDEFRNFVYTEFTDRGNEEYFVQAGNSHIELFNTLLPAMFQRVVVLDDLAAAGSAEVDAVFMPSIDEFQLGIPAKTRLDACEVWVRYNMRLTRPDGGYIADWVMTAYGKSSQGTFSSTERGINDAAVASMRDLASNFALTFDQIPEVSDWLNARNNAVTASRAN</sequence>
<feature type="signal peptide" evidence="1">
    <location>
        <begin position="1"/>
        <end position="24"/>
    </location>
</feature>
<feature type="chain" id="PRO_5036999150" description="Lipoprotein" evidence="1">
    <location>
        <begin position="25"/>
        <end position="213"/>
    </location>
</feature>
<reference evidence="2" key="1">
    <citation type="journal article" date="2014" name="Int. J. Syst. Evol. Microbiol.">
        <title>Complete genome sequence of Corynebacterium casei LMG S-19264T (=DSM 44701T), isolated from a smear-ripened cheese.</title>
        <authorList>
            <consortium name="US DOE Joint Genome Institute (JGI-PGF)"/>
            <person name="Walter F."/>
            <person name="Albersmeier A."/>
            <person name="Kalinowski J."/>
            <person name="Ruckert C."/>
        </authorList>
    </citation>
    <scope>NUCLEOTIDE SEQUENCE</scope>
    <source>
        <strain evidence="2">CGMCC 1.15425</strain>
    </source>
</reference>
<dbReference type="PROSITE" id="PS51257">
    <property type="entry name" value="PROKAR_LIPOPROTEIN"/>
    <property type="match status" value="1"/>
</dbReference>
<dbReference type="OrthoDB" id="7056690at2"/>